<proteinExistence type="predicted"/>
<comment type="caution">
    <text evidence="1">The sequence shown here is derived from an EMBL/GenBank/DDBJ whole genome shotgun (WGS) entry which is preliminary data.</text>
</comment>
<accession>A0ABV5C9V2</accession>
<evidence type="ECO:0000313" key="1">
    <source>
        <dbReference type="EMBL" id="MFB5944324.1"/>
    </source>
</evidence>
<gene>
    <name evidence="1" type="ORF">WKR92_00620</name>
</gene>
<sequence>MSTIFKKEALEKTVIITKGISAEAQSHAKEYPDATIIFADSAPVPAVLVNMGKYIQLPDPSSASFIHILLKYCLDYNADILVLLSSQEWEVVSPQKQLFEEYNIQLI</sequence>
<keyword evidence="2" id="KW-1185">Reference proteome</keyword>
<name>A0ABV5C9V2_9SPHI</name>
<dbReference type="EMBL" id="JBBVGT010000001">
    <property type="protein sequence ID" value="MFB5944324.1"/>
    <property type="molecule type" value="Genomic_DNA"/>
</dbReference>
<dbReference type="RefSeq" id="WP_375555905.1">
    <property type="nucleotide sequence ID" value="NZ_JBBVGT010000001.1"/>
</dbReference>
<evidence type="ECO:0000313" key="2">
    <source>
        <dbReference type="Proteomes" id="UP001580928"/>
    </source>
</evidence>
<reference evidence="1 2" key="1">
    <citation type="submission" date="2024-04" db="EMBL/GenBank/DDBJ databases">
        <title>Albibacterium profundi sp. nov., isolated from sediment of the Challenger Deep of Mariana Trench.</title>
        <authorList>
            <person name="Wang Y."/>
        </authorList>
    </citation>
    <scope>NUCLEOTIDE SEQUENCE [LARGE SCALE GENOMIC DNA]</scope>
    <source>
        <strain evidence="1 2">RHL897</strain>
    </source>
</reference>
<dbReference type="Proteomes" id="UP001580928">
    <property type="component" value="Unassembled WGS sequence"/>
</dbReference>
<dbReference type="Gene3D" id="3.40.50.20">
    <property type="match status" value="1"/>
</dbReference>
<protein>
    <submittedName>
        <fullName evidence="1">Uncharacterized protein</fullName>
    </submittedName>
</protein>
<organism evidence="1 2">
    <name type="scientific">Albibacterium profundi</name>
    <dbReference type="NCBI Taxonomy" id="3134906"/>
    <lineage>
        <taxon>Bacteria</taxon>
        <taxon>Pseudomonadati</taxon>
        <taxon>Bacteroidota</taxon>
        <taxon>Sphingobacteriia</taxon>
        <taxon>Sphingobacteriales</taxon>
        <taxon>Sphingobacteriaceae</taxon>
        <taxon>Albibacterium</taxon>
    </lineage>
</organism>